<organism evidence="4 5">
    <name type="scientific">Lentilactobacillus diolivorans DSM 14421</name>
    <dbReference type="NCBI Taxonomy" id="1423739"/>
    <lineage>
        <taxon>Bacteria</taxon>
        <taxon>Bacillati</taxon>
        <taxon>Bacillota</taxon>
        <taxon>Bacilli</taxon>
        <taxon>Lactobacillales</taxon>
        <taxon>Lactobacillaceae</taxon>
        <taxon>Lentilactobacillus</taxon>
    </lineage>
</organism>
<feature type="domain" description="NADPH-dependent FMN reductase-like" evidence="3">
    <location>
        <begin position="1"/>
        <end position="132"/>
    </location>
</feature>
<dbReference type="InterPro" id="IPR051796">
    <property type="entry name" value="ISF_SsuE-like"/>
</dbReference>
<comment type="caution">
    <text evidence="4">The sequence shown here is derived from an EMBL/GenBank/DDBJ whole genome shotgun (WGS) entry which is preliminary data.</text>
</comment>
<dbReference type="PATRIC" id="fig|1423739.3.peg.214"/>
<dbReference type="EMBL" id="AZEY01000068">
    <property type="protein sequence ID" value="KRL65378.1"/>
    <property type="molecule type" value="Genomic_DNA"/>
</dbReference>
<protein>
    <submittedName>
        <fullName evidence="4">Flavin reductase</fullName>
    </submittedName>
</protein>
<dbReference type="AlphaFoldDB" id="A0A0R1SG63"/>
<evidence type="ECO:0000313" key="5">
    <source>
        <dbReference type="Proteomes" id="UP000052013"/>
    </source>
</evidence>
<dbReference type="Pfam" id="PF03358">
    <property type="entry name" value="FMN_red"/>
    <property type="match status" value="1"/>
</dbReference>
<dbReference type="RefSeq" id="WP_057864793.1">
    <property type="nucleotide sequence ID" value="NZ_AZEY01000068.1"/>
</dbReference>
<dbReference type="PANTHER" id="PTHR43278">
    <property type="entry name" value="NAD(P)H-DEPENDENT FMN-CONTAINING OXIDOREDUCTASE YWQN-RELATED"/>
    <property type="match status" value="1"/>
</dbReference>
<proteinExistence type="predicted"/>
<sequence>MKRLFINASSEPDGQTARLAAELFGDQDYQTLNLVNYHIAQIGQETDGQDDFKRVCDRIADADMLVMGTPIYWSDMTGYMKAFIDRMTDVRLTINPFNGKKLYLIITGTAPQDAIPSVTHVWEHVSQRYGMVFSGAVTDSKQAKSIQID</sequence>
<evidence type="ECO:0000313" key="4">
    <source>
        <dbReference type="EMBL" id="KRL65378.1"/>
    </source>
</evidence>
<dbReference type="GO" id="GO:0016491">
    <property type="term" value="F:oxidoreductase activity"/>
    <property type="evidence" value="ECO:0007669"/>
    <property type="project" value="InterPro"/>
</dbReference>
<keyword evidence="2" id="KW-0288">FMN</keyword>
<evidence type="ECO:0000256" key="2">
    <source>
        <dbReference type="ARBA" id="ARBA00022643"/>
    </source>
</evidence>
<dbReference type="PANTHER" id="PTHR43278:SF4">
    <property type="entry name" value="NAD(P)H-DEPENDENT FMN-CONTAINING OXIDOREDUCTASE YWQN-RELATED"/>
    <property type="match status" value="1"/>
</dbReference>
<evidence type="ECO:0000256" key="1">
    <source>
        <dbReference type="ARBA" id="ARBA00022630"/>
    </source>
</evidence>
<dbReference type="Gene3D" id="3.40.50.360">
    <property type="match status" value="1"/>
</dbReference>
<dbReference type="InterPro" id="IPR005025">
    <property type="entry name" value="FMN_Rdtase-like_dom"/>
</dbReference>
<dbReference type="Proteomes" id="UP000052013">
    <property type="component" value="Unassembled WGS sequence"/>
</dbReference>
<keyword evidence="1" id="KW-0285">Flavoprotein</keyword>
<dbReference type="SUPFAM" id="SSF52218">
    <property type="entry name" value="Flavoproteins"/>
    <property type="match status" value="1"/>
</dbReference>
<dbReference type="STRING" id="1423739.FC85_GL000203"/>
<accession>A0A0R1SG63</accession>
<dbReference type="InterPro" id="IPR029039">
    <property type="entry name" value="Flavoprotein-like_sf"/>
</dbReference>
<evidence type="ECO:0000259" key="3">
    <source>
        <dbReference type="Pfam" id="PF03358"/>
    </source>
</evidence>
<name>A0A0R1SG63_9LACO</name>
<gene>
    <name evidence="4" type="ORF">FC85_GL000203</name>
</gene>
<reference evidence="4 5" key="1">
    <citation type="journal article" date="2015" name="Genome Announc.">
        <title>Expanding the biotechnology potential of lactobacilli through comparative genomics of 213 strains and associated genera.</title>
        <authorList>
            <person name="Sun Z."/>
            <person name="Harris H.M."/>
            <person name="McCann A."/>
            <person name="Guo C."/>
            <person name="Argimon S."/>
            <person name="Zhang W."/>
            <person name="Yang X."/>
            <person name="Jeffery I.B."/>
            <person name="Cooney J.C."/>
            <person name="Kagawa T.F."/>
            <person name="Liu W."/>
            <person name="Song Y."/>
            <person name="Salvetti E."/>
            <person name="Wrobel A."/>
            <person name="Rasinkangas P."/>
            <person name="Parkhill J."/>
            <person name="Rea M.C."/>
            <person name="O'Sullivan O."/>
            <person name="Ritari J."/>
            <person name="Douillard F.P."/>
            <person name="Paul Ross R."/>
            <person name="Yang R."/>
            <person name="Briner A.E."/>
            <person name="Felis G.E."/>
            <person name="de Vos W.M."/>
            <person name="Barrangou R."/>
            <person name="Klaenhammer T.R."/>
            <person name="Caufield P.W."/>
            <person name="Cui Y."/>
            <person name="Zhang H."/>
            <person name="O'Toole P.W."/>
        </authorList>
    </citation>
    <scope>NUCLEOTIDE SEQUENCE [LARGE SCALE GENOMIC DNA]</scope>
    <source>
        <strain evidence="4 5">DSM 14421</strain>
    </source>
</reference>